<evidence type="ECO:0000256" key="2">
    <source>
        <dbReference type="ARBA" id="ARBA00022475"/>
    </source>
</evidence>
<dbReference type="EC" id="3.1.3.7" evidence="6"/>
<dbReference type="CDD" id="cd01638">
    <property type="entry name" value="CysQ"/>
    <property type="match status" value="1"/>
</dbReference>
<dbReference type="Gene3D" id="3.40.190.80">
    <property type="match status" value="1"/>
</dbReference>
<keyword evidence="2 6" id="KW-1003">Cell membrane</keyword>
<dbReference type="HAMAP" id="MF_02095">
    <property type="entry name" value="CysQ"/>
    <property type="match status" value="1"/>
</dbReference>
<dbReference type="Proteomes" id="UP001500604">
    <property type="component" value="Unassembled WGS sequence"/>
</dbReference>
<feature type="binding site" evidence="6">
    <location>
        <position position="69"/>
    </location>
    <ligand>
        <name>Mg(2+)</name>
        <dbReference type="ChEBI" id="CHEBI:18420"/>
        <label>1</label>
    </ligand>
</feature>
<reference evidence="8" key="1">
    <citation type="journal article" date="2019" name="Int. J. Syst. Evol. Microbiol.">
        <title>The Global Catalogue of Microorganisms (GCM) 10K type strain sequencing project: providing services to taxonomists for standard genome sequencing and annotation.</title>
        <authorList>
            <consortium name="The Broad Institute Genomics Platform"/>
            <consortium name="The Broad Institute Genome Sequencing Center for Infectious Disease"/>
            <person name="Wu L."/>
            <person name="Ma J."/>
        </authorList>
    </citation>
    <scope>NUCLEOTIDE SEQUENCE [LARGE SCALE GENOMIC DNA]</scope>
    <source>
        <strain evidence="8">JCM 17805</strain>
    </source>
</reference>
<keyword evidence="5 6" id="KW-0472">Membrane</keyword>
<feature type="binding site" evidence="6">
    <location>
        <position position="69"/>
    </location>
    <ligand>
        <name>substrate</name>
    </ligand>
</feature>
<proteinExistence type="inferred from homology"/>
<accession>A0ABP8UWV6</accession>
<dbReference type="Pfam" id="PF00459">
    <property type="entry name" value="Inositol_P"/>
    <property type="match status" value="1"/>
</dbReference>
<dbReference type="NCBIfam" id="TIGR01331">
    <property type="entry name" value="bisphos_cysQ"/>
    <property type="match status" value="1"/>
</dbReference>
<feature type="binding site" evidence="6">
    <location>
        <position position="91"/>
    </location>
    <ligand>
        <name>Mg(2+)</name>
        <dbReference type="ChEBI" id="CHEBI:18420"/>
        <label>1</label>
    </ligand>
</feature>
<feature type="binding site" evidence="6">
    <location>
        <position position="89"/>
    </location>
    <ligand>
        <name>Mg(2+)</name>
        <dbReference type="ChEBI" id="CHEBI:18420"/>
        <label>1</label>
    </ligand>
</feature>
<feature type="binding site" evidence="6">
    <location>
        <begin position="91"/>
        <end position="94"/>
    </location>
    <ligand>
        <name>substrate</name>
    </ligand>
</feature>
<feature type="binding site" evidence="6">
    <location>
        <position position="221"/>
    </location>
    <ligand>
        <name>Mg(2+)</name>
        <dbReference type="ChEBI" id="CHEBI:18420"/>
        <label>2</label>
    </ligand>
</feature>
<keyword evidence="6" id="KW-0479">Metal-binding</keyword>
<keyword evidence="8" id="KW-1185">Reference proteome</keyword>
<evidence type="ECO:0000313" key="8">
    <source>
        <dbReference type="Proteomes" id="UP001500604"/>
    </source>
</evidence>
<dbReference type="InterPro" id="IPR006240">
    <property type="entry name" value="CysQ"/>
</dbReference>
<organism evidence="7 8">
    <name type="scientific">Kistimonas scapharcae</name>
    <dbReference type="NCBI Taxonomy" id="1036133"/>
    <lineage>
        <taxon>Bacteria</taxon>
        <taxon>Pseudomonadati</taxon>
        <taxon>Pseudomonadota</taxon>
        <taxon>Gammaproteobacteria</taxon>
        <taxon>Oceanospirillales</taxon>
        <taxon>Endozoicomonadaceae</taxon>
        <taxon>Kistimonas</taxon>
    </lineage>
</organism>
<comment type="similarity">
    <text evidence="1 6">Belongs to the inositol monophosphatase superfamily. CysQ family.</text>
</comment>
<comment type="caution">
    <text evidence="7">The sequence shown here is derived from an EMBL/GenBank/DDBJ whole genome shotgun (WGS) entry which is preliminary data.</text>
</comment>
<evidence type="ECO:0000256" key="6">
    <source>
        <dbReference type="HAMAP-Rule" id="MF_02095"/>
    </source>
</evidence>
<dbReference type="RefSeq" id="WP_345193612.1">
    <property type="nucleotide sequence ID" value="NZ_BAABFL010000048.1"/>
</dbReference>
<sequence>MITELSLAQSLREICQQAGKAILAVYERDDVGLQTKADDSPVTEADLAADRCIREGLKALTPEIPLLSEESDIVPWPERSAWQRYWLVDPLDGTREFVDRTDEFTVNIALVENGVSILGVIYAPVNGVYYMGGRDIGGAWRQCDKTEPVQLTTRSCAPEGIMNVAVSRRHGENTIPQLMQRFEHRFGEVHVTTAGSSLKACLVAEGLVDIYPRRGPTSEWDTAAAQAIVEAAGGRVLDPELKPLRYNRKESLLNPDFSVVGDPSVDWENLLL</sequence>
<dbReference type="PANTHER" id="PTHR43028">
    <property type="entry name" value="3'(2'),5'-BISPHOSPHATE NUCLEOTIDASE 1"/>
    <property type="match status" value="1"/>
</dbReference>
<comment type="function">
    <text evidence="6">Converts adenosine-3',5'-bisphosphate (PAP) to AMP.</text>
</comment>
<feature type="binding site" evidence="6">
    <location>
        <position position="89"/>
    </location>
    <ligand>
        <name>Mg(2+)</name>
        <dbReference type="ChEBI" id="CHEBI:18420"/>
        <label>2</label>
    </ligand>
</feature>
<evidence type="ECO:0000313" key="7">
    <source>
        <dbReference type="EMBL" id="GAA4648219.1"/>
    </source>
</evidence>
<dbReference type="Gene3D" id="3.30.540.10">
    <property type="entry name" value="Fructose-1,6-Bisphosphatase, subunit A, domain 1"/>
    <property type="match status" value="1"/>
</dbReference>
<dbReference type="InterPro" id="IPR000760">
    <property type="entry name" value="Inositol_monophosphatase-like"/>
</dbReference>
<name>A0ABP8UWV6_9GAMM</name>
<gene>
    <name evidence="6 7" type="primary">cysQ</name>
    <name evidence="7" type="ORF">GCM10023116_04860</name>
</gene>
<dbReference type="InterPro" id="IPR020550">
    <property type="entry name" value="Inositol_monophosphatase_CS"/>
</dbReference>
<dbReference type="PROSITE" id="PS00630">
    <property type="entry name" value="IMP_2"/>
    <property type="match status" value="1"/>
</dbReference>
<dbReference type="PRINTS" id="PR00377">
    <property type="entry name" value="IMPHPHTASES"/>
</dbReference>
<keyword evidence="4 6" id="KW-0378">Hydrolase</keyword>
<protein>
    <recommendedName>
        <fullName evidence="6">3'(2'),5'-bisphosphate nucleotidase CysQ</fullName>
        <ecNumber evidence="6">3.1.3.7</ecNumber>
    </recommendedName>
    <alternativeName>
        <fullName evidence="6">3'(2'),5-bisphosphonucleoside 3'(2')-phosphohydrolase</fullName>
    </alternativeName>
    <alternativeName>
        <fullName evidence="6">3'-phosphoadenosine 5'-phosphate phosphatase</fullName>
        <shortName evidence="6">PAP phosphatase</shortName>
    </alternativeName>
</protein>
<evidence type="ECO:0000256" key="5">
    <source>
        <dbReference type="ARBA" id="ARBA00023136"/>
    </source>
</evidence>
<evidence type="ECO:0000256" key="3">
    <source>
        <dbReference type="ARBA" id="ARBA00022519"/>
    </source>
</evidence>
<dbReference type="InterPro" id="IPR050725">
    <property type="entry name" value="CysQ/Inositol_MonoPase"/>
</dbReference>
<keyword evidence="3 6" id="KW-0997">Cell inner membrane</keyword>
<dbReference type="PANTHER" id="PTHR43028:SF5">
    <property type="entry name" value="3'(2'),5'-BISPHOSPHATE NUCLEOTIDASE 1"/>
    <property type="match status" value="1"/>
</dbReference>
<dbReference type="EMBL" id="BAABFL010000048">
    <property type="protein sequence ID" value="GAA4648219.1"/>
    <property type="molecule type" value="Genomic_DNA"/>
</dbReference>
<keyword evidence="6" id="KW-0460">Magnesium</keyword>
<comment type="cofactor">
    <cofactor evidence="6">
        <name>Mg(2+)</name>
        <dbReference type="ChEBI" id="CHEBI:18420"/>
    </cofactor>
</comment>
<feature type="binding site" evidence="6">
    <location>
        <position position="92"/>
    </location>
    <ligand>
        <name>Mg(2+)</name>
        <dbReference type="ChEBI" id="CHEBI:18420"/>
        <label>2</label>
    </ligand>
</feature>
<evidence type="ECO:0000256" key="4">
    <source>
        <dbReference type="ARBA" id="ARBA00022801"/>
    </source>
</evidence>
<comment type="catalytic activity">
    <reaction evidence="6">
        <text>adenosine 3',5'-bisphosphate + H2O = AMP + phosphate</text>
        <dbReference type="Rhea" id="RHEA:10040"/>
        <dbReference type="ChEBI" id="CHEBI:15377"/>
        <dbReference type="ChEBI" id="CHEBI:43474"/>
        <dbReference type="ChEBI" id="CHEBI:58343"/>
        <dbReference type="ChEBI" id="CHEBI:456215"/>
        <dbReference type="EC" id="3.1.3.7"/>
    </reaction>
</comment>
<evidence type="ECO:0000256" key="1">
    <source>
        <dbReference type="ARBA" id="ARBA00005289"/>
    </source>
</evidence>
<comment type="subcellular location">
    <subcellularLocation>
        <location evidence="6">Cell inner membrane</location>
        <topology evidence="6">Peripheral membrane protein</topology>
        <orientation evidence="6">Cytoplasmic side</orientation>
    </subcellularLocation>
</comment>
<dbReference type="SUPFAM" id="SSF56655">
    <property type="entry name" value="Carbohydrate phosphatase"/>
    <property type="match status" value="1"/>
</dbReference>
<feature type="binding site" evidence="6">
    <location>
        <position position="221"/>
    </location>
    <ligand>
        <name>substrate</name>
    </ligand>
</feature>